<organism evidence="2 3">
    <name type="scientific">Chryseobacterium geocarposphaerae</name>
    <dbReference type="NCBI Taxonomy" id="1416776"/>
    <lineage>
        <taxon>Bacteria</taxon>
        <taxon>Pseudomonadati</taxon>
        <taxon>Bacteroidota</taxon>
        <taxon>Flavobacteriia</taxon>
        <taxon>Flavobacteriales</taxon>
        <taxon>Weeksellaceae</taxon>
        <taxon>Chryseobacterium group</taxon>
        <taxon>Chryseobacterium</taxon>
    </lineage>
</organism>
<dbReference type="Proteomes" id="UP001184853">
    <property type="component" value="Unassembled WGS sequence"/>
</dbReference>
<comment type="caution">
    <text evidence="2">The sequence shown here is derived from an EMBL/GenBank/DDBJ whole genome shotgun (WGS) entry which is preliminary data.</text>
</comment>
<evidence type="ECO:0000313" key="3">
    <source>
        <dbReference type="Proteomes" id="UP001184853"/>
    </source>
</evidence>
<gene>
    <name evidence="2" type="ORF">J2781_001901</name>
</gene>
<dbReference type="EMBL" id="JAVDQS010000004">
    <property type="protein sequence ID" value="MDR6404977.1"/>
    <property type="molecule type" value="Genomic_DNA"/>
</dbReference>
<sequence length="291" mass="33503">MGKALFFVLFLCFLSTLYSQKLNKIDSLLSTNDVKNFIKNENNKSNYELNIDDKIDYDWYCNVIADSLKLKQNWGKADFDNNGLTDLLVTGNTTEGPRTIYILDKGNYFESKTLSKGKLYEQCSFSTVKGNKIEYQSVKILDRYGSLSKLTKENLVYKYGDFIEENGNPKRHNILEIELEATGSYWNRSSTKIKIVSNKDITWIIDEDYNTKVSSSKLSNEEFKGIIDLLHYIDFENLEEEYNVSYSDAGTTSLKITYDNLKVKNISDYGGMGTRGLTKLYDILLQLKQNQ</sequence>
<reference evidence="2 3" key="1">
    <citation type="submission" date="2023-07" db="EMBL/GenBank/DDBJ databases">
        <title>Sorghum-associated microbial communities from plants grown in Nebraska, USA.</title>
        <authorList>
            <person name="Schachtman D."/>
        </authorList>
    </citation>
    <scope>NUCLEOTIDE SEQUENCE [LARGE SCALE GENOMIC DNA]</scope>
    <source>
        <strain evidence="2 3">DS1709</strain>
    </source>
</reference>
<feature type="domain" description="DUF6438" evidence="1">
    <location>
        <begin position="177"/>
        <end position="286"/>
    </location>
</feature>
<dbReference type="RefSeq" id="WP_115982892.1">
    <property type="nucleotide sequence ID" value="NZ_JAVDQS010000004.1"/>
</dbReference>
<accession>A0ABU1LE26</accession>
<evidence type="ECO:0000313" key="2">
    <source>
        <dbReference type="EMBL" id="MDR6404977.1"/>
    </source>
</evidence>
<keyword evidence="3" id="KW-1185">Reference proteome</keyword>
<name>A0ABU1LE26_9FLAO</name>
<evidence type="ECO:0000259" key="1">
    <source>
        <dbReference type="Pfam" id="PF20033"/>
    </source>
</evidence>
<protein>
    <recommendedName>
        <fullName evidence="1">DUF6438 domain-containing protein</fullName>
    </recommendedName>
</protein>
<dbReference type="Pfam" id="PF20033">
    <property type="entry name" value="DUF6438"/>
    <property type="match status" value="1"/>
</dbReference>
<proteinExistence type="predicted"/>
<dbReference type="InterPro" id="IPR045497">
    <property type="entry name" value="DUF6438"/>
</dbReference>